<evidence type="ECO:0000313" key="1">
    <source>
        <dbReference type="EMBL" id="PLQ02088.1"/>
    </source>
</evidence>
<dbReference type="Pfam" id="PF14083">
    <property type="entry name" value="PGDYG"/>
    <property type="match status" value="1"/>
</dbReference>
<dbReference type="AlphaFoldDB" id="A0A2N5CIN2"/>
<comment type="caution">
    <text evidence="1">The sequence shown here is derived from an EMBL/GenBank/DDBJ whole genome shotgun (WGS) entry which is preliminary data.</text>
</comment>
<dbReference type="STRING" id="82633.GCA_000974605_04197"/>
<protein>
    <recommendedName>
        <fullName evidence="3">PGDYG protein</fullName>
    </recommendedName>
</protein>
<dbReference type="Proteomes" id="UP000234341">
    <property type="component" value="Unassembled WGS sequence"/>
</dbReference>
<dbReference type="InterPro" id="IPR025688">
    <property type="entry name" value="PGDYG_prot"/>
</dbReference>
<dbReference type="EMBL" id="PJRP01000001">
    <property type="protein sequence ID" value="PLQ02088.1"/>
    <property type="molecule type" value="Genomic_DNA"/>
</dbReference>
<evidence type="ECO:0008006" key="3">
    <source>
        <dbReference type="Google" id="ProtNLM"/>
    </source>
</evidence>
<organism evidence="1 2">
    <name type="scientific">Cupriavidus pauculus</name>
    <dbReference type="NCBI Taxonomy" id="82633"/>
    <lineage>
        <taxon>Bacteria</taxon>
        <taxon>Pseudomonadati</taxon>
        <taxon>Pseudomonadota</taxon>
        <taxon>Betaproteobacteria</taxon>
        <taxon>Burkholderiales</taxon>
        <taxon>Burkholderiaceae</taxon>
        <taxon>Cupriavidus</taxon>
    </lineage>
</organism>
<dbReference type="OrthoDB" id="8967783at2"/>
<name>A0A2N5CIN2_9BURK</name>
<gene>
    <name evidence="1" type="ORF">CYJ10_01930</name>
</gene>
<sequence>METLKDIDLRDDPAARWFVKDETVQVAFAAEPGELVSREGPNRYLRADAIVTGATGDRWVVSRGRFDARYVAVGPNAHGEAGAYRNKPVPVLVKEMPVAFALERSAGGDVLTGKPGDWLMQYAPGDYGITERARFVAVYRPTEGPADAPDA</sequence>
<proteinExistence type="predicted"/>
<dbReference type="RefSeq" id="WP_101679881.1">
    <property type="nucleotide sequence ID" value="NZ_PJRP01000001.1"/>
</dbReference>
<accession>A0A2N5CIN2</accession>
<evidence type="ECO:0000313" key="2">
    <source>
        <dbReference type="Proteomes" id="UP000234341"/>
    </source>
</evidence>
<reference evidence="1 2" key="1">
    <citation type="submission" date="2017-12" db="EMBL/GenBank/DDBJ databases">
        <title>Genome sequence of the active heterotrophic nitrifier-denitrifier, Cupriavidus pauculus UM1.</title>
        <authorList>
            <person name="Putonti C."/>
            <person name="Castignetti D."/>
        </authorList>
    </citation>
    <scope>NUCLEOTIDE SEQUENCE [LARGE SCALE GENOMIC DNA]</scope>
    <source>
        <strain evidence="1 2">UM1</strain>
    </source>
</reference>